<dbReference type="PATRIC" id="fig|1263868.3.peg.4086"/>
<feature type="compositionally biased region" description="Basic and acidic residues" evidence="1">
    <location>
        <begin position="48"/>
        <end position="68"/>
    </location>
</feature>
<dbReference type="Proteomes" id="UP000011996">
    <property type="component" value="Unassembled WGS sequence"/>
</dbReference>
<accession>M5S1T5</accession>
<dbReference type="AlphaFoldDB" id="M5S1T5"/>
<reference evidence="2 3" key="1">
    <citation type="journal article" date="2013" name="Mar. Genomics">
        <title>Expression of sulfatases in Rhodopirellula baltica and the diversity of sulfatases in the genus Rhodopirellula.</title>
        <authorList>
            <person name="Wegner C.E."/>
            <person name="Richter-Heitmann T."/>
            <person name="Klindworth A."/>
            <person name="Klockow C."/>
            <person name="Richter M."/>
            <person name="Achstetter T."/>
            <person name="Glockner F.O."/>
            <person name="Harder J."/>
        </authorList>
    </citation>
    <scope>NUCLEOTIDE SEQUENCE [LARGE SCALE GENOMIC DNA]</scope>
    <source>
        <strain evidence="2 3">SH398</strain>
    </source>
</reference>
<gene>
    <name evidence="2" type="ORF">RESH_03791</name>
</gene>
<feature type="region of interest" description="Disordered" evidence="1">
    <location>
        <begin position="1"/>
        <end position="20"/>
    </location>
</feature>
<evidence type="ECO:0000256" key="1">
    <source>
        <dbReference type="SAM" id="MobiDB-lite"/>
    </source>
</evidence>
<feature type="region of interest" description="Disordered" evidence="1">
    <location>
        <begin position="47"/>
        <end position="68"/>
    </location>
</feature>
<dbReference type="STRING" id="1263868.RESH_03791"/>
<evidence type="ECO:0000313" key="3">
    <source>
        <dbReference type="Proteomes" id="UP000011996"/>
    </source>
</evidence>
<organism evidence="2 3">
    <name type="scientific">Rhodopirellula europaea SH398</name>
    <dbReference type="NCBI Taxonomy" id="1263868"/>
    <lineage>
        <taxon>Bacteria</taxon>
        <taxon>Pseudomonadati</taxon>
        <taxon>Planctomycetota</taxon>
        <taxon>Planctomycetia</taxon>
        <taxon>Pirellulales</taxon>
        <taxon>Pirellulaceae</taxon>
        <taxon>Rhodopirellula</taxon>
    </lineage>
</organism>
<evidence type="ECO:0000313" key="2">
    <source>
        <dbReference type="EMBL" id="EMI25578.1"/>
    </source>
</evidence>
<dbReference type="EMBL" id="ANOF01000123">
    <property type="protein sequence ID" value="EMI25578.1"/>
    <property type="molecule type" value="Genomic_DNA"/>
</dbReference>
<sequence>MGETLKSILLGPEGEPERTRRELTAQFFPPQAASVSRRSSTELWRLANESERRQRKASEAEAARRRAERERLAIEQHEQQLQIIAEHPDATFRRIDAAVEERNRPAYRRAAFELKLVQEALGPIFARSKAEELKNRYPTRSALHAEIRNALDGWNGGIGFQPVIRAITG</sequence>
<protein>
    <submittedName>
        <fullName evidence="2">Uncharacterized protein</fullName>
    </submittedName>
</protein>
<comment type="caution">
    <text evidence="2">The sequence shown here is derived from an EMBL/GenBank/DDBJ whole genome shotgun (WGS) entry which is preliminary data.</text>
</comment>
<proteinExistence type="predicted"/>
<name>M5S1T5_9BACT</name>